<organism evidence="1 2">
    <name type="scientific">Autumnicola tepida</name>
    <dbReference type="NCBI Taxonomy" id="3075595"/>
    <lineage>
        <taxon>Bacteria</taxon>
        <taxon>Pseudomonadati</taxon>
        <taxon>Bacteroidota</taxon>
        <taxon>Flavobacteriia</taxon>
        <taxon>Flavobacteriales</taxon>
        <taxon>Flavobacteriaceae</taxon>
        <taxon>Autumnicola</taxon>
    </lineage>
</organism>
<evidence type="ECO:0000313" key="2">
    <source>
        <dbReference type="Proteomes" id="UP001262889"/>
    </source>
</evidence>
<sequence length="130" mass="14892">MKKLLSLLMLLLVLVGCEDEDRRDLVAEPEAEETVDSIPTLVGDFIFVADAGVLRGKDFVYGVKIDSMAQVLTEEVKPFKTEEFDMVKVKVKAKIEPNRRQEGWKEVVEIREILDILEDKKTPENQEIEE</sequence>
<dbReference type="Proteomes" id="UP001262889">
    <property type="component" value="Unassembled WGS sequence"/>
</dbReference>
<accession>A0ABU3C6S4</accession>
<evidence type="ECO:0000313" key="1">
    <source>
        <dbReference type="EMBL" id="MDT0642014.1"/>
    </source>
</evidence>
<dbReference type="PROSITE" id="PS51257">
    <property type="entry name" value="PROKAR_LIPOPROTEIN"/>
    <property type="match status" value="1"/>
</dbReference>
<reference evidence="1 2" key="1">
    <citation type="submission" date="2023-09" db="EMBL/GenBank/DDBJ databases">
        <authorList>
            <person name="Rey-Velasco X."/>
        </authorList>
    </citation>
    <scope>NUCLEOTIDE SEQUENCE [LARGE SCALE GENOMIC DNA]</scope>
    <source>
        <strain evidence="1 2">F363</strain>
    </source>
</reference>
<keyword evidence="2" id="KW-1185">Reference proteome</keyword>
<gene>
    <name evidence="1" type="ORF">RM553_04135</name>
</gene>
<proteinExistence type="predicted"/>
<comment type="caution">
    <text evidence="1">The sequence shown here is derived from an EMBL/GenBank/DDBJ whole genome shotgun (WGS) entry which is preliminary data.</text>
</comment>
<dbReference type="RefSeq" id="WP_311533688.1">
    <property type="nucleotide sequence ID" value="NZ_JAVRHQ010000003.1"/>
</dbReference>
<name>A0ABU3C6S4_9FLAO</name>
<dbReference type="EMBL" id="JAVRHQ010000003">
    <property type="protein sequence ID" value="MDT0642014.1"/>
    <property type="molecule type" value="Genomic_DNA"/>
</dbReference>
<protein>
    <submittedName>
        <fullName evidence="1">Uncharacterized protein</fullName>
    </submittedName>
</protein>